<comment type="caution">
    <text evidence="2">The sequence shown here is derived from an EMBL/GenBank/DDBJ whole genome shotgun (WGS) entry which is preliminary data.</text>
</comment>
<accession>A0ABV9D4Y7</accession>
<dbReference type="RefSeq" id="WP_122822914.1">
    <property type="nucleotide sequence ID" value="NZ_CP033325.1"/>
</dbReference>
<dbReference type="EMBL" id="JBHSGF010000001">
    <property type="protein sequence ID" value="MFC4553672.1"/>
    <property type="molecule type" value="Genomic_DNA"/>
</dbReference>
<dbReference type="Gene3D" id="3.40.50.1820">
    <property type="entry name" value="alpha/beta hydrolase"/>
    <property type="match status" value="1"/>
</dbReference>
<reference evidence="3" key="1">
    <citation type="journal article" date="2019" name="Int. J. Syst. Evol. Microbiol.">
        <title>The Global Catalogue of Microorganisms (GCM) 10K type strain sequencing project: providing services to taxonomists for standard genome sequencing and annotation.</title>
        <authorList>
            <consortium name="The Broad Institute Genomics Platform"/>
            <consortium name="The Broad Institute Genome Sequencing Center for Infectious Disease"/>
            <person name="Wu L."/>
            <person name="Ma J."/>
        </authorList>
    </citation>
    <scope>NUCLEOTIDE SEQUENCE [LARGE SCALE GENOMIC DNA]</scope>
    <source>
        <strain evidence="3">JCM 3369</strain>
    </source>
</reference>
<dbReference type="SUPFAM" id="SSF53474">
    <property type="entry name" value="alpha/beta-Hydrolases"/>
    <property type="match status" value="1"/>
</dbReference>
<organism evidence="2 3">
    <name type="scientific">Georgenia faecalis</name>
    <dbReference type="NCBI Taxonomy" id="2483799"/>
    <lineage>
        <taxon>Bacteria</taxon>
        <taxon>Bacillati</taxon>
        <taxon>Actinomycetota</taxon>
        <taxon>Actinomycetes</taxon>
        <taxon>Micrococcales</taxon>
        <taxon>Bogoriellaceae</taxon>
        <taxon>Georgenia</taxon>
    </lineage>
</organism>
<keyword evidence="3" id="KW-1185">Reference proteome</keyword>
<dbReference type="PANTHER" id="PTHR11614">
    <property type="entry name" value="PHOSPHOLIPASE-RELATED"/>
    <property type="match status" value="1"/>
</dbReference>
<dbReference type="GO" id="GO:0016787">
    <property type="term" value="F:hydrolase activity"/>
    <property type="evidence" value="ECO:0007669"/>
    <property type="project" value="UniProtKB-KW"/>
</dbReference>
<feature type="domain" description="Serine aminopeptidase S33" evidence="1">
    <location>
        <begin position="41"/>
        <end position="184"/>
    </location>
</feature>
<name>A0ABV9D4Y7_9MICO</name>
<evidence type="ECO:0000313" key="2">
    <source>
        <dbReference type="EMBL" id="MFC4553672.1"/>
    </source>
</evidence>
<proteinExistence type="predicted"/>
<dbReference type="InterPro" id="IPR022742">
    <property type="entry name" value="Hydrolase_4"/>
</dbReference>
<evidence type="ECO:0000259" key="1">
    <source>
        <dbReference type="Pfam" id="PF12146"/>
    </source>
</evidence>
<sequence length="316" mass="34360">MSEHTDVLGEPWVARELPLAPQRAYGPHPRAVLVRLRTPSSRRAVLYLHGFTDYFFQAHHAQRWMDAGIDFYALDMRLSGRAIGDHPRPGDVRDLHDLDEEIAAALAVIRAEGHERVVLLGHSTGGLIAAHWADRHPGTVDALVLNSPWLELNSGWFTRVVVSPLVRLVARVWPSLPVGRLDPGYGRYLHHTTGGAWEYDLAWKPFAGFPARAGFAASVRRAQAAVGRGLDVQVPVLVCCSDRSGPAVGPSPSDLASADCVLNVAHMIARGPLLGPRVTVVPVPGGVHDLALSAPPARELYESTAIAWVDRHVPLD</sequence>
<keyword evidence="2" id="KW-0378">Hydrolase</keyword>
<dbReference type="InterPro" id="IPR051044">
    <property type="entry name" value="MAG_DAG_Lipase"/>
</dbReference>
<dbReference type="Pfam" id="PF12146">
    <property type="entry name" value="Hydrolase_4"/>
    <property type="match status" value="1"/>
</dbReference>
<protein>
    <submittedName>
        <fullName evidence="2">Alpha/beta fold hydrolase</fullName>
    </submittedName>
</protein>
<gene>
    <name evidence="2" type="ORF">ACFO3F_00260</name>
</gene>
<evidence type="ECO:0000313" key="3">
    <source>
        <dbReference type="Proteomes" id="UP001595955"/>
    </source>
</evidence>
<dbReference type="Proteomes" id="UP001595955">
    <property type="component" value="Unassembled WGS sequence"/>
</dbReference>
<dbReference type="InterPro" id="IPR029058">
    <property type="entry name" value="AB_hydrolase_fold"/>
</dbReference>